<evidence type="ECO:0000256" key="4">
    <source>
        <dbReference type="ARBA" id="ARBA00022475"/>
    </source>
</evidence>
<keyword evidence="6 13" id="KW-0812">Transmembrane</keyword>
<evidence type="ECO:0000256" key="10">
    <source>
        <dbReference type="ARBA" id="ARBA00023004"/>
    </source>
</evidence>
<comment type="cofactor">
    <cofactor evidence="1">
        <name>heme b</name>
        <dbReference type="ChEBI" id="CHEBI:60344"/>
    </cofactor>
</comment>
<dbReference type="STRING" id="152573.SAMN04488051_11351"/>
<gene>
    <name evidence="15" type="ORF">SAMN04488051_11351</name>
</gene>
<dbReference type="GO" id="GO:0020037">
    <property type="term" value="F:heme binding"/>
    <property type="evidence" value="ECO:0007669"/>
    <property type="project" value="TreeGrafter"/>
</dbReference>
<evidence type="ECO:0000256" key="11">
    <source>
        <dbReference type="ARBA" id="ARBA00023136"/>
    </source>
</evidence>
<dbReference type="InterPro" id="IPR052168">
    <property type="entry name" value="Cytochrome_b561_oxidase"/>
</dbReference>
<evidence type="ECO:0000313" key="16">
    <source>
        <dbReference type="Proteomes" id="UP000198773"/>
    </source>
</evidence>
<dbReference type="Pfam" id="PF01292">
    <property type="entry name" value="Ni_hydr_CYTB"/>
    <property type="match status" value="1"/>
</dbReference>
<dbReference type="InterPro" id="IPR011577">
    <property type="entry name" value="Cyt_b561_bac/Ni-Hgenase"/>
</dbReference>
<feature type="domain" description="Cytochrome b561 bacterial/Ni-hydrogenase" evidence="14">
    <location>
        <begin position="7"/>
        <end position="181"/>
    </location>
</feature>
<keyword evidence="3" id="KW-0813">Transport</keyword>
<evidence type="ECO:0000256" key="12">
    <source>
        <dbReference type="ARBA" id="ARBA00037975"/>
    </source>
</evidence>
<keyword evidence="8" id="KW-0249">Electron transport</keyword>
<sequence>MMGKDVFTATCRRLHWLVAVGFIVVSLVGLYMANTDTWYLYPWHKSAGIVLFSIIVLRVGWRLWCGWPASVAHDRQAEQRLAKIVHWLLLIGTVLMPVTGMMYSGFSGHGFGVFGWQLVAANPDPLELGQVLPYSAYWSTLSRLGHMMAGYTMLIAIVLHIAAALKHHFVDRDPTLLRMLGR</sequence>
<proteinExistence type="inferred from homology"/>
<organism evidence="15 16">
    <name type="scientific">Alkalimonas amylolytica</name>
    <dbReference type="NCBI Taxonomy" id="152573"/>
    <lineage>
        <taxon>Bacteria</taxon>
        <taxon>Pseudomonadati</taxon>
        <taxon>Pseudomonadota</taxon>
        <taxon>Gammaproteobacteria</taxon>
        <taxon>Alkalimonas</taxon>
    </lineage>
</organism>
<dbReference type="GO" id="GO:0005886">
    <property type="term" value="C:plasma membrane"/>
    <property type="evidence" value="ECO:0007669"/>
    <property type="project" value="UniProtKB-SubCell"/>
</dbReference>
<name>A0A1H4FUL5_ALKAM</name>
<dbReference type="AlphaFoldDB" id="A0A1H4FUL5"/>
<evidence type="ECO:0000256" key="7">
    <source>
        <dbReference type="ARBA" id="ARBA00022723"/>
    </source>
</evidence>
<dbReference type="OrthoDB" id="9793784at2"/>
<protein>
    <submittedName>
        <fullName evidence="15">Cytochrome b561</fullName>
    </submittedName>
</protein>
<keyword evidence="16" id="KW-1185">Reference proteome</keyword>
<dbReference type="Proteomes" id="UP000198773">
    <property type="component" value="Unassembled WGS sequence"/>
</dbReference>
<evidence type="ECO:0000256" key="5">
    <source>
        <dbReference type="ARBA" id="ARBA00022617"/>
    </source>
</evidence>
<evidence type="ECO:0000256" key="1">
    <source>
        <dbReference type="ARBA" id="ARBA00001970"/>
    </source>
</evidence>
<feature type="transmembrane region" description="Helical" evidence="13">
    <location>
        <begin position="14"/>
        <end position="34"/>
    </location>
</feature>
<keyword evidence="11 13" id="KW-0472">Membrane</keyword>
<accession>A0A1H4FUL5</accession>
<keyword evidence="7" id="KW-0479">Metal-binding</keyword>
<feature type="transmembrane region" description="Helical" evidence="13">
    <location>
        <begin position="84"/>
        <end position="106"/>
    </location>
</feature>
<dbReference type="GO" id="GO:0022904">
    <property type="term" value="P:respiratory electron transport chain"/>
    <property type="evidence" value="ECO:0007669"/>
    <property type="project" value="InterPro"/>
</dbReference>
<evidence type="ECO:0000256" key="2">
    <source>
        <dbReference type="ARBA" id="ARBA00004651"/>
    </source>
</evidence>
<dbReference type="EMBL" id="FNRM01000013">
    <property type="protein sequence ID" value="SEB00974.1"/>
    <property type="molecule type" value="Genomic_DNA"/>
</dbReference>
<dbReference type="SUPFAM" id="SSF81342">
    <property type="entry name" value="Transmembrane di-heme cytochromes"/>
    <property type="match status" value="1"/>
</dbReference>
<comment type="similarity">
    <text evidence="12">Belongs to the cytochrome b561 family.</text>
</comment>
<evidence type="ECO:0000256" key="6">
    <source>
        <dbReference type="ARBA" id="ARBA00022692"/>
    </source>
</evidence>
<dbReference type="RefSeq" id="WP_091345215.1">
    <property type="nucleotide sequence ID" value="NZ_FNRM01000013.1"/>
</dbReference>
<feature type="transmembrane region" description="Helical" evidence="13">
    <location>
        <begin position="144"/>
        <end position="165"/>
    </location>
</feature>
<comment type="subcellular location">
    <subcellularLocation>
        <location evidence="2">Cell membrane</location>
        <topology evidence="2">Multi-pass membrane protein</topology>
    </subcellularLocation>
</comment>
<dbReference type="GO" id="GO:0046872">
    <property type="term" value="F:metal ion binding"/>
    <property type="evidence" value="ECO:0007669"/>
    <property type="project" value="UniProtKB-KW"/>
</dbReference>
<dbReference type="PANTHER" id="PTHR30529:SF7">
    <property type="entry name" value="CYTOCHROME B561 BACTERIAL_NI-HYDROGENASE DOMAIN-CONTAINING PROTEIN"/>
    <property type="match status" value="1"/>
</dbReference>
<evidence type="ECO:0000256" key="13">
    <source>
        <dbReference type="SAM" id="Phobius"/>
    </source>
</evidence>
<evidence type="ECO:0000313" key="15">
    <source>
        <dbReference type="EMBL" id="SEB00974.1"/>
    </source>
</evidence>
<keyword evidence="10" id="KW-0408">Iron</keyword>
<dbReference type="GO" id="GO:0009055">
    <property type="term" value="F:electron transfer activity"/>
    <property type="evidence" value="ECO:0007669"/>
    <property type="project" value="InterPro"/>
</dbReference>
<evidence type="ECO:0000259" key="14">
    <source>
        <dbReference type="Pfam" id="PF01292"/>
    </source>
</evidence>
<dbReference type="InterPro" id="IPR016174">
    <property type="entry name" value="Di-haem_cyt_TM"/>
</dbReference>
<evidence type="ECO:0000256" key="8">
    <source>
        <dbReference type="ARBA" id="ARBA00022982"/>
    </source>
</evidence>
<reference evidence="15 16" key="1">
    <citation type="submission" date="2016-10" db="EMBL/GenBank/DDBJ databases">
        <authorList>
            <person name="de Groot N.N."/>
        </authorList>
    </citation>
    <scope>NUCLEOTIDE SEQUENCE [LARGE SCALE GENOMIC DNA]</scope>
    <source>
        <strain evidence="15 16">CGMCC 1.3430</strain>
    </source>
</reference>
<keyword evidence="9 13" id="KW-1133">Transmembrane helix</keyword>
<evidence type="ECO:0000256" key="3">
    <source>
        <dbReference type="ARBA" id="ARBA00022448"/>
    </source>
</evidence>
<keyword evidence="4" id="KW-1003">Cell membrane</keyword>
<evidence type="ECO:0000256" key="9">
    <source>
        <dbReference type="ARBA" id="ARBA00022989"/>
    </source>
</evidence>
<keyword evidence="5" id="KW-0349">Heme</keyword>
<dbReference type="PANTHER" id="PTHR30529">
    <property type="entry name" value="CYTOCHROME B561"/>
    <property type="match status" value="1"/>
</dbReference>
<feature type="transmembrane region" description="Helical" evidence="13">
    <location>
        <begin position="46"/>
        <end position="64"/>
    </location>
</feature>